<dbReference type="SUPFAM" id="SSF53098">
    <property type="entry name" value="Ribonuclease H-like"/>
    <property type="match status" value="1"/>
</dbReference>
<evidence type="ECO:0000256" key="1">
    <source>
        <dbReference type="SAM" id="MobiDB-lite"/>
    </source>
</evidence>
<dbReference type="PROSITE" id="PS50994">
    <property type="entry name" value="INTEGRASE"/>
    <property type="match status" value="1"/>
</dbReference>
<dbReference type="PANTHER" id="PTHR38681">
    <property type="entry name" value="RETROVIRUS-RELATED POL POLYPROTEIN FROM TRANSPOSON 412-LIKE PROTEIN-RELATED"/>
    <property type="match status" value="1"/>
</dbReference>
<evidence type="ECO:0000313" key="3">
    <source>
        <dbReference type="EMBL" id="KAL0871741.1"/>
    </source>
</evidence>
<accession>A0ABR3HMY1</accession>
<feature type="compositionally biased region" description="Low complexity" evidence="1">
    <location>
        <begin position="271"/>
        <end position="280"/>
    </location>
</feature>
<dbReference type="EMBL" id="JBEUOH010000016">
    <property type="protein sequence ID" value="KAL0871741.1"/>
    <property type="molecule type" value="Genomic_DNA"/>
</dbReference>
<proteinExistence type="predicted"/>
<dbReference type="InterPro" id="IPR036397">
    <property type="entry name" value="RNaseH_sf"/>
</dbReference>
<feature type="compositionally biased region" description="Basic and acidic residues" evidence="1">
    <location>
        <begin position="254"/>
        <end position="270"/>
    </location>
</feature>
<dbReference type="PANTHER" id="PTHR38681:SF1">
    <property type="entry name" value="RETROVIRUS-RELATED POL POLYPROTEIN FROM TRANSPOSON 412-LIKE PROTEIN"/>
    <property type="match status" value="1"/>
</dbReference>
<name>A0ABR3HMY1_LOXSC</name>
<evidence type="ECO:0000313" key="4">
    <source>
        <dbReference type="Proteomes" id="UP001549920"/>
    </source>
</evidence>
<dbReference type="Pfam" id="PF00665">
    <property type="entry name" value="rve"/>
    <property type="match status" value="1"/>
</dbReference>
<gene>
    <name evidence="3" type="ORF">ABMA27_004245</name>
</gene>
<dbReference type="Gene3D" id="3.30.420.10">
    <property type="entry name" value="Ribonuclease H-like superfamily/Ribonuclease H"/>
    <property type="match status" value="1"/>
</dbReference>
<comment type="caution">
    <text evidence="3">The sequence shown here is derived from an EMBL/GenBank/DDBJ whole genome shotgun (WGS) entry which is preliminary data.</text>
</comment>
<dbReference type="Proteomes" id="UP001549920">
    <property type="component" value="Unassembled WGS sequence"/>
</dbReference>
<evidence type="ECO:0000259" key="2">
    <source>
        <dbReference type="PROSITE" id="PS50994"/>
    </source>
</evidence>
<feature type="region of interest" description="Disordered" evidence="1">
    <location>
        <begin position="254"/>
        <end position="291"/>
    </location>
</feature>
<keyword evidence="4" id="KW-1185">Reference proteome</keyword>
<feature type="domain" description="Integrase catalytic" evidence="2">
    <location>
        <begin position="1"/>
        <end position="164"/>
    </location>
</feature>
<reference evidence="3 4" key="1">
    <citation type="submission" date="2024-06" db="EMBL/GenBank/DDBJ databases">
        <title>A chromosome-level genome assembly of beet webworm, Loxostege sticticalis.</title>
        <authorList>
            <person name="Zhang Y."/>
        </authorList>
    </citation>
    <scope>NUCLEOTIDE SEQUENCE [LARGE SCALE GENOMIC DNA]</scope>
    <source>
        <strain evidence="3">AQ026</strain>
        <tissue evidence="3">Whole body</tissue>
    </source>
</reference>
<organism evidence="3 4">
    <name type="scientific">Loxostege sticticalis</name>
    <name type="common">Beet webworm moth</name>
    <dbReference type="NCBI Taxonomy" id="481309"/>
    <lineage>
        <taxon>Eukaryota</taxon>
        <taxon>Metazoa</taxon>
        <taxon>Ecdysozoa</taxon>
        <taxon>Arthropoda</taxon>
        <taxon>Hexapoda</taxon>
        <taxon>Insecta</taxon>
        <taxon>Pterygota</taxon>
        <taxon>Neoptera</taxon>
        <taxon>Endopterygota</taxon>
        <taxon>Lepidoptera</taxon>
        <taxon>Glossata</taxon>
        <taxon>Ditrysia</taxon>
        <taxon>Pyraloidea</taxon>
        <taxon>Crambidae</taxon>
        <taxon>Pyraustinae</taxon>
        <taxon>Loxostege</taxon>
    </lineage>
</organism>
<sequence length="303" mass="34580">MDIVGPLPFSSGFRYCLTAIDRFTRWPEAYPIADITAETCARTFIAGWVSRFGCPTKITTDRGRQFECELFRTMTAILGTQHRPTTAYHPACNGMVERFHRQLKAAIMCHSSTSWTEVLPLVLLGIRSAWKDDIQASTAELVYGEPLRLPGEFFTPTPHVSHDPTSFTSRLRLHMARLTPEPASRHSTKTFYVPKDLATAEFVFLRQDASRRSLEPPYTGPYKVLARGEKTLRLAVQNREVTVSIDRVKPAYIARDDSGTRKNETRRDDTPNTTTTNQPPTRDDHIRKTRSGRIVRFPDYYRP</sequence>
<dbReference type="InterPro" id="IPR001584">
    <property type="entry name" value="Integrase_cat-core"/>
</dbReference>
<protein>
    <recommendedName>
        <fullName evidence="2">Integrase catalytic domain-containing protein</fullName>
    </recommendedName>
</protein>
<dbReference type="InterPro" id="IPR012337">
    <property type="entry name" value="RNaseH-like_sf"/>
</dbReference>